<sequence>MFLNFFLLFFIKCSYGFYYLTRLSELDSAANESLIREFRIEWPHVDGSGFPPEFKLNFSELSTTFDVEFVRYDAPRSDDIYVIDPVTKQPVKHMHSNSVEEYEFYVQRGADGFATLIKNRLNMTNLFRMAVAEAEYFELNPGVGAEIEVGYLNHLKHNALITGIAESELSGLFLVCWAKVYGKKNRKKCKKTE</sequence>
<dbReference type="AlphaFoldDB" id="A0A3M7SSJ7"/>
<dbReference type="EMBL" id="REGN01000826">
    <property type="protein sequence ID" value="RNA38763.1"/>
    <property type="molecule type" value="Genomic_DNA"/>
</dbReference>
<protein>
    <submittedName>
        <fullName evidence="1">Uncharacterized protein</fullName>
    </submittedName>
</protein>
<accession>A0A3M7SSJ7</accession>
<organism evidence="1 2">
    <name type="scientific">Brachionus plicatilis</name>
    <name type="common">Marine rotifer</name>
    <name type="synonym">Brachionus muelleri</name>
    <dbReference type="NCBI Taxonomy" id="10195"/>
    <lineage>
        <taxon>Eukaryota</taxon>
        <taxon>Metazoa</taxon>
        <taxon>Spiralia</taxon>
        <taxon>Gnathifera</taxon>
        <taxon>Rotifera</taxon>
        <taxon>Eurotatoria</taxon>
        <taxon>Monogononta</taxon>
        <taxon>Pseudotrocha</taxon>
        <taxon>Ploima</taxon>
        <taxon>Brachionidae</taxon>
        <taxon>Brachionus</taxon>
    </lineage>
</organism>
<gene>
    <name evidence="1" type="ORF">BpHYR1_014792</name>
</gene>
<keyword evidence="2" id="KW-1185">Reference proteome</keyword>
<reference evidence="1 2" key="1">
    <citation type="journal article" date="2018" name="Sci. Rep.">
        <title>Genomic signatures of local adaptation to the degree of environmental predictability in rotifers.</title>
        <authorList>
            <person name="Franch-Gras L."/>
            <person name="Hahn C."/>
            <person name="Garcia-Roger E.M."/>
            <person name="Carmona M.J."/>
            <person name="Serra M."/>
            <person name="Gomez A."/>
        </authorList>
    </citation>
    <scope>NUCLEOTIDE SEQUENCE [LARGE SCALE GENOMIC DNA]</scope>
    <source>
        <strain evidence="1">HYR1</strain>
    </source>
</reference>
<proteinExistence type="predicted"/>
<evidence type="ECO:0000313" key="2">
    <source>
        <dbReference type="Proteomes" id="UP000276133"/>
    </source>
</evidence>
<dbReference type="Proteomes" id="UP000276133">
    <property type="component" value="Unassembled WGS sequence"/>
</dbReference>
<name>A0A3M7SSJ7_BRAPC</name>
<evidence type="ECO:0000313" key="1">
    <source>
        <dbReference type="EMBL" id="RNA38763.1"/>
    </source>
</evidence>
<comment type="caution">
    <text evidence="1">The sequence shown here is derived from an EMBL/GenBank/DDBJ whole genome shotgun (WGS) entry which is preliminary data.</text>
</comment>